<protein>
    <submittedName>
        <fullName evidence="1">Uncharacterized protein</fullName>
    </submittedName>
</protein>
<proteinExistence type="predicted"/>
<dbReference type="EMBL" id="FPHM01000084">
    <property type="protein sequence ID" value="SFV64163.1"/>
    <property type="molecule type" value="Genomic_DNA"/>
</dbReference>
<name>A0A1W1CEP2_9ZZZZ</name>
<evidence type="ECO:0000313" key="1">
    <source>
        <dbReference type="EMBL" id="SFV64163.1"/>
    </source>
</evidence>
<dbReference type="AlphaFoldDB" id="A0A1W1CEP2"/>
<dbReference type="PANTHER" id="PTHR47197:SF3">
    <property type="entry name" value="DIHYDRO-HEME D1 DEHYDROGENASE"/>
    <property type="match status" value="1"/>
</dbReference>
<organism evidence="1">
    <name type="scientific">hydrothermal vent metagenome</name>
    <dbReference type="NCBI Taxonomy" id="652676"/>
    <lineage>
        <taxon>unclassified sequences</taxon>
        <taxon>metagenomes</taxon>
        <taxon>ecological metagenomes</taxon>
    </lineage>
</organism>
<dbReference type="InterPro" id="IPR015943">
    <property type="entry name" value="WD40/YVTN_repeat-like_dom_sf"/>
</dbReference>
<dbReference type="PROSITE" id="PS51257">
    <property type="entry name" value="PROKAR_LIPOPROTEIN"/>
    <property type="match status" value="1"/>
</dbReference>
<accession>A0A1W1CEP2</accession>
<sequence>MKKLTTISSAIVASLLLIGCGGGDSSSSTASTGTGFYVDEAIQGVEYVCGSQSGLTDVTGKFIFEQNKNCTFKVGNVVLREVNASTLQNNITIFEDNTNTARFLQTLDRDGNATNGIEVSSSAKKLNLTTVPTDDAVLNDIQSDMKANDKDYRGRVVTTEETQAHLRQTRMNLHENNRPTQHDALSSSEQTKAYFGDKENNMIVVVDVENMKLIDSIATGHEKTYAAEVIKTRGMGHTANPKMYIDNRGSNAIDVLDSKTNTISKTIDLAFHPRSIDVEKETGLVAVSGSDKAMTAIIDSSTDTVIATVGENKVTAPTTSGHAYVSSGTLACGHPHWLNKDHFVLIDRQNRKIVTYKITKNSDNTWSTTKVNELITPSPVHNLIPPEIHGMHGRKRKQEKHGGHELYASTIFFATAEGAENVYPSVLKLEFTEEEGLKIVDELKIQKEGLSANIMGVHHLNFLKDQKTIYVGSDEGTLFVVDYTSTPMSIIKTVQAGKGAGHTDEMKHNNIAVVINHKDKFITVMNTLNHTKIADIQVSNIPDNEVGVVQTQSHPKYHFSKDGRYFYMFLTEEGELVKVDLVEKKVVQRLKIGGKLAMGSFVESNH</sequence>
<dbReference type="Gene3D" id="2.130.10.10">
    <property type="entry name" value="YVTN repeat-like/Quinoprotein amine dehydrogenase"/>
    <property type="match status" value="2"/>
</dbReference>
<gene>
    <name evidence="1" type="ORF">MNB_SV-13-2089</name>
</gene>
<dbReference type="InterPro" id="IPR051200">
    <property type="entry name" value="Host-pathogen_enzymatic-act"/>
</dbReference>
<dbReference type="InterPro" id="IPR011047">
    <property type="entry name" value="Quinoprotein_ADH-like_sf"/>
</dbReference>
<dbReference type="PANTHER" id="PTHR47197">
    <property type="entry name" value="PROTEIN NIRF"/>
    <property type="match status" value="1"/>
</dbReference>
<dbReference type="SUPFAM" id="SSF50998">
    <property type="entry name" value="Quinoprotein alcohol dehydrogenase-like"/>
    <property type="match status" value="1"/>
</dbReference>
<reference evidence="1" key="1">
    <citation type="submission" date="2016-10" db="EMBL/GenBank/DDBJ databases">
        <authorList>
            <person name="de Groot N.N."/>
        </authorList>
    </citation>
    <scope>NUCLEOTIDE SEQUENCE</scope>
</reference>